<comment type="caution">
    <text evidence="2">The sequence shown here is derived from an EMBL/GenBank/DDBJ whole genome shotgun (WGS) entry which is preliminary data.</text>
</comment>
<gene>
    <name evidence="2" type="ORF">HJG60_010222</name>
</gene>
<dbReference type="AlphaFoldDB" id="A0A834B1F9"/>
<protein>
    <submittedName>
        <fullName evidence="2">Uncharacterized protein</fullName>
    </submittedName>
</protein>
<dbReference type="EMBL" id="JABVXQ010000003">
    <property type="protein sequence ID" value="KAF6119836.1"/>
    <property type="molecule type" value="Genomic_DNA"/>
</dbReference>
<evidence type="ECO:0000313" key="3">
    <source>
        <dbReference type="Proteomes" id="UP000664940"/>
    </source>
</evidence>
<reference evidence="2 3" key="1">
    <citation type="journal article" date="2020" name="Nature">
        <title>Six reference-quality genomes reveal evolution of bat adaptations.</title>
        <authorList>
            <person name="Jebb D."/>
            <person name="Huang Z."/>
            <person name="Pippel M."/>
            <person name="Hughes G.M."/>
            <person name="Lavrichenko K."/>
            <person name="Devanna P."/>
            <person name="Winkler S."/>
            <person name="Jermiin L.S."/>
            <person name="Skirmuntt E.C."/>
            <person name="Katzourakis A."/>
            <person name="Burkitt-Gray L."/>
            <person name="Ray D.A."/>
            <person name="Sullivan K.A.M."/>
            <person name="Roscito J.G."/>
            <person name="Kirilenko B.M."/>
            <person name="Davalos L.M."/>
            <person name="Corthals A.P."/>
            <person name="Power M.L."/>
            <person name="Jones G."/>
            <person name="Ransome R.D."/>
            <person name="Dechmann D.K.N."/>
            <person name="Locatelli A.G."/>
            <person name="Puechmaille S.J."/>
            <person name="Fedrigo O."/>
            <person name="Jarvis E.D."/>
            <person name="Hiller M."/>
            <person name="Vernes S.C."/>
            <person name="Myers E.W."/>
            <person name="Teeling E.C."/>
        </authorList>
    </citation>
    <scope>NUCLEOTIDE SEQUENCE [LARGE SCALE GENOMIC DNA]</scope>
    <source>
        <strain evidence="2">Bat1K_MPI-CBG_1</strain>
    </source>
</reference>
<proteinExistence type="predicted"/>
<accession>A0A834B1F9</accession>
<sequence length="122" mass="12927">MEISQPRPLHPGTGECRSSPPASFPLVRTPQTGGCAGKPRLSRSAPLGSGARGVCMLSSAALAHPQRAPLSASPSPAASLFFLVTQWLNNFKHLELCPQLQLFKSSAGSKLYARSLFHTMGN</sequence>
<organism evidence="2 3">
    <name type="scientific">Phyllostomus discolor</name>
    <name type="common">pale spear-nosed bat</name>
    <dbReference type="NCBI Taxonomy" id="89673"/>
    <lineage>
        <taxon>Eukaryota</taxon>
        <taxon>Metazoa</taxon>
        <taxon>Chordata</taxon>
        <taxon>Craniata</taxon>
        <taxon>Vertebrata</taxon>
        <taxon>Euteleostomi</taxon>
        <taxon>Mammalia</taxon>
        <taxon>Eutheria</taxon>
        <taxon>Laurasiatheria</taxon>
        <taxon>Chiroptera</taxon>
        <taxon>Yangochiroptera</taxon>
        <taxon>Phyllostomidae</taxon>
        <taxon>Phyllostominae</taxon>
        <taxon>Phyllostomus</taxon>
    </lineage>
</organism>
<name>A0A834B1F9_9CHIR</name>
<evidence type="ECO:0000313" key="2">
    <source>
        <dbReference type="EMBL" id="KAF6119836.1"/>
    </source>
</evidence>
<evidence type="ECO:0000256" key="1">
    <source>
        <dbReference type="SAM" id="MobiDB-lite"/>
    </source>
</evidence>
<dbReference type="Proteomes" id="UP000664940">
    <property type="component" value="Unassembled WGS sequence"/>
</dbReference>
<feature type="region of interest" description="Disordered" evidence="1">
    <location>
        <begin position="1"/>
        <end position="46"/>
    </location>
</feature>